<dbReference type="CTD" id="172559"/>
<dbReference type="Bgee" id="WBGene00010114">
    <property type="expression patterns" value="Expressed in material anatomical entity and 2 other cell types or tissues"/>
</dbReference>
<feature type="transmembrane region" description="Helical" evidence="2">
    <location>
        <begin position="145"/>
        <end position="174"/>
    </location>
</feature>
<dbReference type="OrthoDB" id="5841190at2759"/>
<evidence type="ECO:0000313" key="5">
    <source>
        <dbReference type="Proteomes" id="UP000001940"/>
    </source>
</evidence>
<keyword evidence="2" id="KW-0812">Transmembrane</keyword>
<evidence type="ECO:0000313" key="4">
    <source>
        <dbReference type="EMBL" id="CAA99863.1"/>
    </source>
</evidence>
<dbReference type="AGR" id="WB:WBGene00010114"/>
<dbReference type="eggNOG" id="ENOG502TJ8D">
    <property type="taxonomic scope" value="Eukaryota"/>
</dbReference>
<feature type="chain" id="PRO_5004159223" evidence="3">
    <location>
        <begin position="24"/>
        <end position="179"/>
    </location>
</feature>
<dbReference type="Proteomes" id="UP000001940">
    <property type="component" value="Chromosome I"/>
</dbReference>
<keyword evidence="2" id="KW-0472">Membrane</keyword>
<dbReference type="WormBase" id="F55D12.6">
    <property type="protein sequence ID" value="CE17876"/>
    <property type="gene ID" value="WBGene00010114"/>
</dbReference>
<keyword evidence="5" id="KW-1185">Reference proteome</keyword>
<evidence type="ECO:0000256" key="1">
    <source>
        <dbReference type="SAM" id="MobiDB-lite"/>
    </source>
</evidence>
<evidence type="ECO:0000313" key="6">
    <source>
        <dbReference type="WormBase" id="F55D12.6"/>
    </source>
</evidence>
<dbReference type="UCSC" id="F55D12.6">
    <property type="organism name" value="c. elegans"/>
</dbReference>
<dbReference type="GeneID" id="172559"/>
<dbReference type="FunCoup" id="O62264">
    <property type="interactions" value="335"/>
</dbReference>
<evidence type="ECO:0000256" key="3">
    <source>
        <dbReference type="SAM" id="SignalP"/>
    </source>
</evidence>
<protein>
    <submittedName>
        <fullName evidence="4">Uncharacterized protein</fullName>
    </submittedName>
</protein>
<organism evidence="4 5">
    <name type="scientific">Caenorhabditis elegans</name>
    <dbReference type="NCBI Taxonomy" id="6239"/>
    <lineage>
        <taxon>Eukaryota</taxon>
        <taxon>Metazoa</taxon>
        <taxon>Ecdysozoa</taxon>
        <taxon>Nematoda</taxon>
        <taxon>Chromadorea</taxon>
        <taxon>Rhabditida</taxon>
        <taxon>Rhabditina</taxon>
        <taxon>Rhabditomorpha</taxon>
        <taxon>Rhabditoidea</taxon>
        <taxon>Rhabditidae</taxon>
        <taxon>Peloderinae</taxon>
        <taxon>Caenorhabditis</taxon>
    </lineage>
</organism>
<dbReference type="EMBL" id="BX284601">
    <property type="protein sequence ID" value="CAA99863.1"/>
    <property type="molecule type" value="Genomic_DNA"/>
</dbReference>
<proteinExistence type="predicted"/>
<feature type="region of interest" description="Disordered" evidence="1">
    <location>
        <begin position="53"/>
        <end position="102"/>
    </location>
</feature>
<name>O62264_CAEEL</name>
<dbReference type="STRING" id="6239.F55D12.6.1"/>
<dbReference type="InParanoid" id="O62264"/>
<dbReference type="AlphaFoldDB" id="O62264"/>
<keyword evidence="3" id="KW-0732">Signal</keyword>
<feature type="signal peptide" evidence="3">
    <location>
        <begin position="1"/>
        <end position="23"/>
    </location>
</feature>
<keyword evidence="2" id="KW-1133">Transmembrane helix</keyword>
<dbReference type="HOGENOM" id="CLU_1504786_0_0_1"/>
<dbReference type="RefSeq" id="NP_492182.1">
    <property type="nucleotide sequence ID" value="NM_059781.6"/>
</dbReference>
<sequence length="179" mass="18612">MSSKLLLLLLVVCAAHMGINVYGQKIRQADLSGVETEPGKPYNGIRQSVRHMDENPEYEREKGVLIRNKRDATATPGAASSAKPGDVSTPQPGGAAKAAANPGAATAASPDAAAISKPGAAAVTAKPGAAPKKPTAQGVKRREGFFVVFLALTLTLVFLSLVSIGLFVWLLIALKKVKK</sequence>
<dbReference type="PIR" id="T22734">
    <property type="entry name" value="T22734"/>
</dbReference>
<feature type="compositionally biased region" description="Low complexity" evidence="1">
    <location>
        <begin position="92"/>
        <end position="102"/>
    </location>
</feature>
<reference evidence="4 5" key="1">
    <citation type="journal article" date="1998" name="Science">
        <title>Genome sequence of the nematode C. elegans: a platform for investigating biology.</title>
        <authorList>
            <consortium name="The C. elegans sequencing consortium"/>
            <person name="Sulson J.E."/>
            <person name="Waterston R."/>
        </authorList>
    </citation>
    <scope>NUCLEOTIDE SEQUENCE [LARGE SCALE GENOMIC DNA]</scope>
    <source>
        <strain evidence="4 5">Bristol N2</strain>
    </source>
</reference>
<dbReference type="KEGG" id="cel:CELE_F55D12.6"/>
<dbReference type="PaxDb" id="6239-F55D12.6"/>
<accession>O62264</accession>
<gene>
    <name evidence="4" type="ORF">CELE_F55D12.6</name>
    <name evidence="4 6" type="ORF">F55D12.6</name>
</gene>
<feature type="compositionally biased region" description="Basic and acidic residues" evidence="1">
    <location>
        <begin position="53"/>
        <end position="72"/>
    </location>
</feature>
<evidence type="ECO:0000256" key="2">
    <source>
        <dbReference type="SAM" id="Phobius"/>
    </source>
</evidence>
<dbReference type="SMR" id="O62264"/>